<dbReference type="AlphaFoldDB" id="A0A7J6KPI9"/>
<reference evidence="1 2" key="1">
    <citation type="submission" date="2020-04" db="EMBL/GenBank/DDBJ databases">
        <title>Perkinsus chesapeaki whole genome sequence.</title>
        <authorList>
            <person name="Bogema D.R."/>
        </authorList>
    </citation>
    <scope>NUCLEOTIDE SEQUENCE [LARGE SCALE GENOMIC DNA]</scope>
    <source>
        <strain evidence="1">ATCC PRA-425</strain>
    </source>
</reference>
<organism evidence="1 2">
    <name type="scientific">Perkinsus chesapeaki</name>
    <name type="common">Clam parasite</name>
    <name type="synonym">Perkinsus andrewsi</name>
    <dbReference type="NCBI Taxonomy" id="330153"/>
    <lineage>
        <taxon>Eukaryota</taxon>
        <taxon>Sar</taxon>
        <taxon>Alveolata</taxon>
        <taxon>Perkinsozoa</taxon>
        <taxon>Perkinsea</taxon>
        <taxon>Perkinsida</taxon>
        <taxon>Perkinsidae</taxon>
        <taxon>Perkinsus</taxon>
    </lineage>
</organism>
<proteinExistence type="predicted"/>
<dbReference type="Proteomes" id="UP000591131">
    <property type="component" value="Unassembled WGS sequence"/>
</dbReference>
<sequence length="172" mass="18623">EGVRSVKRLFLGRPTSLAVIYVDGSMLTKGNMMVGGRRLHVPLELRDETAAYWIGTRFGMTDVAGLEISLATNFEETVEVFTRLVLDVLEFTCPVALTAPSAMQYPKGVRLLVRGFGSRQESLMGPVLLTLLTAGLTRKGSPDGWRAGEPLQEGGRGWSSGELSALLPAGLW</sequence>
<evidence type="ECO:0000313" key="2">
    <source>
        <dbReference type="Proteomes" id="UP000591131"/>
    </source>
</evidence>
<keyword evidence="2" id="KW-1185">Reference proteome</keyword>
<feature type="non-terminal residue" evidence="1">
    <location>
        <position position="1"/>
    </location>
</feature>
<dbReference type="EMBL" id="JAAPAO010001609">
    <property type="protein sequence ID" value="KAF4649243.1"/>
    <property type="molecule type" value="Genomic_DNA"/>
</dbReference>
<name>A0A7J6KPI9_PERCH</name>
<gene>
    <name evidence="1" type="ORF">FOL47_002290</name>
</gene>
<protein>
    <submittedName>
        <fullName evidence="1">Uncharacterized protein</fullName>
    </submittedName>
</protein>
<comment type="caution">
    <text evidence="1">The sequence shown here is derived from an EMBL/GenBank/DDBJ whole genome shotgun (WGS) entry which is preliminary data.</text>
</comment>
<feature type="non-terminal residue" evidence="1">
    <location>
        <position position="172"/>
    </location>
</feature>
<accession>A0A7J6KPI9</accession>
<evidence type="ECO:0000313" key="1">
    <source>
        <dbReference type="EMBL" id="KAF4649243.1"/>
    </source>
</evidence>